<dbReference type="GO" id="GO:0016989">
    <property type="term" value="F:sigma factor antagonist activity"/>
    <property type="evidence" value="ECO:0007669"/>
    <property type="project" value="InterPro"/>
</dbReference>
<evidence type="ECO:0000313" key="5">
    <source>
        <dbReference type="Proteomes" id="UP000236220"/>
    </source>
</evidence>
<keyword evidence="2" id="KW-0472">Membrane</keyword>
<feature type="transmembrane region" description="Helical" evidence="2">
    <location>
        <begin position="93"/>
        <end position="113"/>
    </location>
</feature>
<organism evidence="4 5">
    <name type="scientific">Solilutibacter silvestris</name>
    <dbReference type="NCBI Taxonomy" id="1645665"/>
    <lineage>
        <taxon>Bacteria</taxon>
        <taxon>Pseudomonadati</taxon>
        <taxon>Pseudomonadota</taxon>
        <taxon>Gammaproteobacteria</taxon>
        <taxon>Lysobacterales</taxon>
        <taxon>Lysobacteraceae</taxon>
        <taxon>Solilutibacter</taxon>
    </lineage>
</organism>
<evidence type="ECO:0000256" key="1">
    <source>
        <dbReference type="SAM" id="MobiDB-lite"/>
    </source>
</evidence>
<dbReference type="EMBL" id="NPZB01000002">
    <property type="protein sequence ID" value="PNS08255.1"/>
    <property type="molecule type" value="Genomic_DNA"/>
</dbReference>
<evidence type="ECO:0000259" key="3">
    <source>
        <dbReference type="Pfam" id="PF03872"/>
    </source>
</evidence>
<accession>A0A2K1PZN3</accession>
<keyword evidence="2" id="KW-0812">Transmembrane</keyword>
<dbReference type="SUPFAM" id="SSF89069">
    <property type="entry name" value="N-terminal, cytoplasmic domain of anti-sigmaE factor RseA"/>
    <property type="match status" value="1"/>
</dbReference>
<feature type="compositionally biased region" description="Basic and acidic residues" evidence="1">
    <location>
        <begin position="171"/>
        <end position="181"/>
    </location>
</feature>
<dbReference type="CDD" id="cd16328">
    <property type="entry name" value="RseA_N"/>
    <property type="match status" value="1"/>
</dbReference>
<keyword evidence="5" id="KW-1185">Reference proteome</keyword>
<comment type="caution">
    <text evidence="4">The sequence shown here is derived from an EMBL/GenBank/DDBJ whole genome shotgun (WGS) entry which is preliminary data.</text>
</comment>
<dbReference type="AlphaFoldDB" id="A0A2K1PZN3"/>
<protein>
    <submittedName>
        <fullName evidence="4">Anti sigma-E protein RseA, N-terminal domain</fullName>
    </submittedName>
</protein>
<feature type="compositionally biased region" description="Low complexity" evidence="1">
    <location>
        <begin position="204"/>
        <end position="214"/>
    </location>
</feature>
<proteinExistence type="predicted"/>
<dbReference type="OrthoDB" id="5298512at2"/>
<dbReference type="InterPro" id="IPR005572">
    <property type="entry name" value="Anti-sigma_E_RseA_N"/>
</dbReference>
<dbReference type="PANTHER" id="PTHR38104:SF1">
    <property type="entry name" value="ANTI-SIGMA-E FACTOR RSEA"/>
    <property type="match status" value="1"/>
</dbReference>
<sequence>MKHDFIDTHAREQLSALLDGELDGDAARFLQRRLEHDDALVGQLVRWQLAGDVLRAHARAPHEHEEEDLAGRVRAAIEREQSQAVSKKPRRGWMLWGSGLAAAAAFGFAALNLPATVDPAPPAPTKVAATMPATQRAVAPLAAAPITVAVAPKSSPADAVVEPVAHRVAETAPHHRQREEVANVPRHVQRDVQEEAPVPQQREVAVAASAAPAKAKTKLDRNPFSMPSAAAQSELPWPKATLPGFNSGLNADFRSDSASGNPFMPHRATFESSPQH</sequence>
<name>A0A2K1PZN3_9GAMM</name>
<evidence type="ECO:0000256" key="2">
    <source>
        <dbReference type="SAM" id="Phobius"/>
    </source>
</evidence>
<keyword evidence="2" id="KW-1133">Transmembrane helix</keyword>
<dbReference type="Gene3D" id="1.10.10.880">
    <property type="entry name" value="Anti sigma-E protein RseA, N-terminal domain"/>
    <property type="match status" value="1"/>
</dbReference>
<dbReference type="InterPro" id="IPR052383">
    <property type="entry name" value="Anti-sigma-E_RseA-like"/>
</dbReference>
<evidence type="ECO:0000313" key="4">
    <source>
        <dbReference type="EMBL" id="PNS08255.1"/>
    </source>
</evidence>
<feature type="domain" description="Anti sigma-E protein RseA N-terminal" evidence="3">
    <location>
        <begin position="11"/>
        <end position="87"/>
    </location>
</feature>
<feature type="region of interest" description="Disordered" evidence="1">
    <location>
        <begin position="252"/>
        <end position="276"/>
    </location>
</feature>
<dbReference type="Proteomes" id="UP000236220">
    <property type="component" value="Unassembled WGS sequence"/>
</dbReference>
<dbReference type="Pfam" id="PF03872">
    <property type="entry name" value="RseA_N"/>
    <property type="match status" value="1"/>
</dbReference>
<reference evidence="4 5" key="1">
    <citation type="submission" date="2017-08" db="EMBL/GenBank/DDBJ databases">
        <title>Lysobacter sylvestris genome.</title>
        <authorList>
            <person name="Zhang D.-C."/>
            <person name="Albuquerque L."/>
            <person name="Franca L."/>
            <person name="Froufe H.J.C."/>
            <person name="Barroso C."/>
            <person name="Egas C."/>
            <person name="Da Costa M."/>
            <person name="Margesin R."/>
        </authorList>
    </citation>
    <scope>NUCLEOTIDE SEQUENCE [LARGE SCALE GENOMIC DNA]</scope>
    <source>
        <strain evidence="4 5">AM20-91</strain>
    </source>
</reference>
<gene>
    <name evidence="4" type="ORF">Lysil_2431</name>
</gene>
<dbReference type="RefSeq" id="WP_103075862.1">
    <property type="nucleotide sequence ID" value="NZ_NPZB01000002.1"/>
</dbReference>
<dbReference type="InterPro" id="IPR036147">
    <property type="entry name" value="Anti-sigma_E_RseA_N_sf"/>
</dbReference>
<dbReference type="PANTHER" id="PTHR38104">
    <property type="match status" value="1"/>
</dbReference>
<feature type="region of interest" description="Disordered" evidence="1">
    <location>
        <begin position="171"/>
        <end position="237"/>
    </location>
</feature>